<dbReference type="GO" id="GO:0005524">
    <property type="term" value="F:ATP binding"/>
    <property type="evidence" value="ECO:0007669"/>
    <property type="project" value="UniProtKB-KW"/>
</dbReference>
<sequence>MQDDYGGSWEAALASRSRAPSVSMNTFVNDQILVYTARMLAATSGGRVYNSSDVHRTLVAPSPSIDLKKAASRIVHALKRHPAVVPAGAVGGHWCCKAAPKARSSTTSSVASQPLSSVTSVVVQKCVAQYEEQFKPAVLDITGAGGYVNEDSIRSQVQAMAPLAPADAVVDAILVALGRDPRLQQQVIAGKVTIVASPRVEEPEELPADAAMAAQLSALLLPQVLASVLDDKPFYVSRLRTVLSPMASGATHTDALVVAVVNVLRRDARLQYVDSLPGTEPFFTKPMASIPAPRLPMASTPPRVTPGAPRSATPNNTSGLTDANLATAIEAYAQAMERWLQTHDEGCGHAVVYSWKLQLPFVLPRAVVKSHVMPALVQDPRFRHRPSFLSNVCFGRRSSSGDATASVHNIVDQVAPYYLTAMLSTTKKGKAFTEADILGQLRVPSHVSTKAVVAGIVDTLKLHPDVTSSVVGGRVSFQALRQPKTPAPTDMALEPYVAAHASEYVDAILEWVASDNAFYTSYIRGQVRPTLPDDVDLDAVVAAIVQSLRRHPQLTYSDADPTRPCFVRAGGTPPAMPSPKANDTWKSPSSATSFRTTFFLDNRAGLERQLHRISAIRNRQDNIIALTIRVGRYIEGNAGLIADLLAMEDKNILFLGEPGCGKTTIVREVSRQLATKYNVCIVDTSNEIAGDGDIPHPCVGLARRMMVPSLNDQAAVMVECVQNHTPEVMVIDEIGRPNEVEAARTCKQRGVRIVASAHGDLRKLLKNKPLRGLVGGVESVTVGDALAKEKQKKDDNGPLRKLLAQRGGEPIFEVIVELRRGQYNAWRIVTDAASAVDAILAGEAYEAQVRTRALYGGVGFGYGVMNDAFF</sequence>
<evidence type="ECO:0000256" key="1">
    <source>
        <dbReference type="ARBA" id="ARBA00022741"/>
    </source>
</evidence>
<dbReference type="Gene3D" id="3.40.50.300">
    <property type="entry name" value="P-loop containing nucleotide triphosphate hydrolases"/>
    <property type="match status" value="1"/>
</dbReference>
<organism evidence="5 6">
    <name type="scientific">Saprolegnia parasitica (strain CBS 223.65)</name>
    <dbReference type="NCBI Taxonomy" id="695850"/>
    <lineage>
        <taxon>Eukaryota</taxon>
        <taxon>Sar</taxon>
        <taxon>Stramenopiles</taxon>
        <taxon>Oomycota</taxon>
        <taxon>Saprolegniomycetes</taxon>
        <taxon>Saprolegniales</taxon>
        <taxon>Saprolegniaceae</taxon>
        <taxon>Saprolegnia</taxon>
    </lineage>
</organism>
<gene>
    <name evidence="5" type="ORF">SPRG_21070</name>
</gene>
<dbReference type="EMBL" id="KK583258">
    <property type="protein sequence ID" value="KDO23129.1"/>
    <property type="molecule type" value="Genomic_DNA"/>
</dbReference>
<evidence type="ECO:0000313" key="5">
    <source>
        <dbReference type="EMBL" id="KDO23129.1"/>
    </source>
</evidence>
<protein>
    <recommendedName>
        <fullName evidence="4">AAA+ ATPase domain-containing protein</fullName>
    </recommendedName>
</protein>
<dbReference type="InterPro" id="IPR003593">
    <property type="entry name" value="AAA+_ATPase"/>
</dbReference>
<dbReference type="OrthoDB" id="26838at2759"/>
<dbReference type="Proteomes" id="UP000030745">
    <property type="component" value="Unassembled WGS sequence"/>
</dbReference>
<dbReference type="AlphaFoldDB" id="A0A067BX81"/>
<dbReference type="VEuPathDB" id="FungiDB:SPRG_21070"/>
<evidence type="ECO:0000259" key="4">
    <source>
        <dbReference type="SMART" id="SM00382"/>
    </source>
</evidence>
<evidence type="ECO:0000256" key="3">
    <source>
        <dbReference type="SAM" id="MobiDB-lite"/>
    </source>
</evidence>
<keyword evidence="1" id="KW-0547">Nucleotide-binding</keyword>
<proteinExistence type="predicted"/>
<name>A0A067BX81_SAPPC</name>
<dbReference type="PANTHER" id="PTHR20953">
    <property type="entry name" value="KINASE-RELATED"/>
    <property type="match status" value="1"/>
</dbReference>
<feature type="domain" description="AAA+ ATPase" evidence="4">
    <location>
        <begin position="648"/>
        <end position="784"/>
    </location>
</feature>
<dbReference type="CDD" id="cd00009">
    <property type="entry name" value="AAA"/>
    <property type="match status" value="1"/>
</dbReference>
<dbReference type="InterPro" id="IPR027417">
    <property type="entry name" value="P-loop_NTPase"/>
</dbReference>
<dbReference type="OMA" id="CCKAAPK"/>
<dbReference type="RefSeq" id="XP_012206245.1">
    <property type="nucleotide sequence ID" value="XM_012350855.1"/>
</dbReference>
<keyword evidence="2" id="KW-0067">ATP-binding</keyword>
<feature type="region of interest" description="Disordered" evidence="3">
    <location>
        <begin position="294"/>
        <end position="320"/>
    </location>
</feature>
<evidence type="ECO:0000313" key="6">
    <source>
        <dbReference type="Proteomes" id="UP000030745"/>
    </source>
</evidence>
<evidence type="ECO:0000256" key="2">
    <source>
        <dbReference type="ARBA" id="ARBA00022840"/>
    </source>
</evidence>
<reference evidence="5 6" key="1">
    <citation type="journal article" date="2013" name="PLoS Genet.">
        <title>Distinctive expansion of potential virulence genes in the genome of the oomycete fish pathogen Saprolegnia parasitica.</title>
        <authorList>
            <person name="Jiang R.H."/>
            <person name="de Bruijn I."/>
            <person name="Haas B.J."/>
            <person name="Belmonte R."/>
            <person name="Lobach L."/>
            <person name="Christie J."/>
            <person name="van den Ackerveken G."/>
            <person name="Bottin A."/>
            <person name="Bulone V."/>
            <person name="Diaz-Moreno S.M."/>
            <person name="Dumas B."/>
            <person name="Fan L."/>
            <person name="Gaulin E."/>
            <person name="Govers F."/>
            <person name="Grenville-Briggs L.J."/>
            <person name="Horner N.R."/>
            <person name="Levin J.Z."/>
            <person name="Mammella M."/>
            <person name="Meijer H.J."/>
            <person name="Morris P."/>
            <person name="Nusbaum C."/>
            <person name="Oome S."/>
            <person name="Phillips A.J."/>
            <person name="van Rooyen D."/>
            <person name="Rzeszutek E."/>
            <person name="Saraiva M."/>
            <person name="Secombes C.J."/>
            <person name="Seidl M.F."/>
            <person name="Snel B."/>
            <person name="Stassen J.H."/>
            <person name="Sykes S."/>
            <person name="Tripathy S."/>
            <person name="van den Berg H."/>
            <person name="Vega-Arreguin J.C."/>
            <person name="Wawra S."/>
            <person name="Young S.K."/>
            <person name="Zeng Q."/>
            <person name="Dieguez-Uribeondo J."/>
            <person name="Russ C."/>
            <person name="Tyler B.M."/>
            <person name="van West P."/>
        </authorList>
    </citation>
    <scope>NUCLEOTIDE SEQUENCE [LARGE SCALE GENOMIC DNA]</scope>
    <source>
        <strain evidence="5 6">CBS 223.65</strain>
    </source>
</reference>
<dbReference type="InterPro" id="IPR045735">
    <property type="entry name" value="Spore_III_AA_AAA+_ATPase"/>
</dbReference>
<accession>A0A067BX81</accession>
<dbReference type="STRING" id="695850.A0A067BX81"/>
<dbReference type="PANTHER" id="PTHR20953:SF3">
    <property type="entry name" value="P-LOOP CONTAINING NUCLEOSIDE TRIPHOSPHATE HYDROLASES SUPERFAMILY PROTEIN"/>
    <property type="match status" value="1"/>
</dbReference>
<dbReference type="KEGG" id="spar:SPRG_21070"/>
<dbReference type="Pfam" id="PF19568">
    <property type="entry name" value="Spore_III_AA"/>
    <property type="match status" value="1"/>
</dbReference>
<keyword evidence="6" id="KW-1185">Reference proteome</keyword>
<dbReference type="SUPFAM" id="SSF52540">
    <property type="entry name" value="P-loop containing nucleoside triphosphate hydrolases"/>
    <property type="match status" value="1"/>
</dbReference>
<dbReference type="GeneID" id="24141977"/>
<dbReference type="SMART" id="SM00382">
    <property type="entry name" value="AAA"/>
    <property type="match status" value="1"/>
</dbReference>